<comment type="caution">
    <text evidence="1">The sequence shown here is derived from an EMBL/GenBank/DDBJ whole genome shotgun (WGS) entry which is preliminary data.</text>
</comment>
<keyword evidence="2" id="KW-1185">Reference proteome</keyword>
<dbReference type="AlphaFoldDB" id="A0A8H9IQC7"/>
<dbReference type="Proteomes" id="UP000608923">
    <property type="component" value="Unassembled WGS sequence"/>
</dbReference>
<sequence length="68" mass="7347">MVWADTGAAFSISAPITARPSRRRYVVGINDVFTSAKGGAFFGTMKSLLLGKVYPMKTHEPEKAAIKT</sequence>
<evidence type="ECO:0000313" key="2">
    <source>
        <dbReference type="Proteomes" id="UP000608923"/>
    </source>
</evidence>
<name>A0A8H9IQC7_9BURK</name>
<reference evidence="2" key="1">
    <citation type="journal article" date="2019" name="Int. J. Syst. Evol. Microbiol.">
        <title>The Global Catalogue of Microorganisms (GCM) 10K type strain sequencing project: providing services to taxonomists for standard genome sequencing and annotation.</title>
        <authorList>
            <consortium name="The Broad Institute Genomics Platform"/>
            <consortium name="The Broad Institute Genome Sequencing Center for Infectious Disease"/>
            <person name="Wu L."/>
            <person name="Ma J."/>
        </authorList>
    </citation>
    <scope>NUCLEOTIDE SEQUENCE [LARGE SCALE GENOMIC DNA]</scope>
    <source>
        <strain evidence="2">KCTC 42083</strain>
    </source>
</reference>
<evidence type="ECO:0000313" key="1">
    <source>
        <dbReference type="EMBL" id="GHC49149.1"/>
    </source>
</evidence>
<protein>
    <submittedName>
        <fullName evidence="1">Uncharacterized protein</fullName>
    </submittedName>
</protein>
<proteinExistence type="predicted"/>
<dbReference type="EMBL" id="BMZN01000003">
    <property type="protein sequence ID" value="GHC49149.1"/>
    <property type="molecule type" value="Genomic_DNA"/>
</dbReference>
<gene>
    <name evidence="1" type="ORF">GCM10010096_21050</name>
</gene>
<organism evidence="1 2">
    <name type="scientific">Alcaligenes pakistanensis</name>
    <dbReference type="NCBI Taxonomy" id="1482717"/>
    <lineage>
        <taxon>Bacteria</taxon>
        <taxon>Pseudomonadati</taxon>
        <taxon>Pseudomonadota</taxon>
        <taxon>Betaproteobacteria</taxon>
        <taxon>Burkholderiales</taxon>
        <taxon>Alcaligenaceae</taxon>
        <taxon>Alcaligenes</taxon>
    </lineage>
</organism>
<accession>A0A8H9IQC7</accession>